<sequence>MKRFIRFLKKFLRLLYDYSGTRHIVEMATFRDMNAPGYKKPPTLFLWFIGLYAALYGIAATRYEAALDRVENRMNAVVAQLSTSDEEAFKSLMAQIPSIQKKETPLEPSLLWPWEDHFVLASFLFKEPNPEIRQWTRETIEAWRKRLAGVNLYSINLSGARLQEADLSGAVLWLVDLSGADLYKANLSGARLREANLSGARLREANLSGAVLLIADLSGAQLHKANLSGAELRGADLSGAQLWQADLADIRDWKAIDSIEKANILRIRNAPAGFRDWALENGAVEMELEAWLEFLKEQAALE</sequence>
<feature type="transmembrane region" description="Helical" evidence="2">
    <location>
        <begin position="44"/>
        <end position="63"/>
    </location>
</feature>
<keyword evidence="1" id="KW-0175">Coiled coil</keyword>
<name>A0A450TGA9_9GAMM</name>
<dbReference type="PANTHER" id="PTHR14136:SF17">
    <property type="entry name" value="BTB_POZ DOMAIN-CONTAINING PROTEIN KCTD9"/>
    <property type="match status" value="1"/>
</dbReference>
<keyword evidence="2" id="KW-0812">Transmembrane</keyword>
<protein>
    <submittedName>
        <fullName evidence="3">Pentapeptide repeat-containing protein</fullName>
    </submittedName>
</protein>
<evidence type="ECO:0000256" key="2">
    <source>
        <dbReference type="SAM" id="Phobius"/>
    </source>
</evidence>
<feature type="coiled-coil region" evidence="1">
    <location>
        <begin position="60"/>
        <end position="87"/>
    </location>
</feature>
<dbReference type="InterPro" id="IPR051082">
    <property type="entry name" value="Pentapeptide-BTB/POZ_domain"/>
</dbReference>
<dbReference type="AlphaFoldDB" id="A0A450TGA9"/>
<reference evidence="3" key="1">
    <citation type="submission" date="2019-02" db="EMBL/GenBank/DDBJ databases">
        <authorList>
            <person name="Gruber-Vodicka R. H."/>
            <person name="Seah K. B. B."/>
        </authorList>
    </citation>
    <scope>NUCLEOTIDE SEQUENCE</scope>
    <source>
        <strain evidence="3">BECK_BZ131</strain>
    </source>
</reference>
<dbReference type="Pfam" id="PF00805">
    <property type="entry name" value="Pentapeptide"/>
    <property type="match status" value="3"/>
</dbReference>
<proteinExistence type="predicted"/>
<dbReference type="InterPro" id="IPR001646">
    <property type="entry name" value="5peptide_repeat"/>
</dbReference>
<dbReference type="EMBL" id="CAADFE010000009">
    <property type="protein sequence ID" value="VFJ66258.1"/>
    <property type="molecule type" value="Genomic_DNA"/>
</dbReference>
<dbReference type="SUPFAM" id="SSF141571">
    <property type="entry name" value="Pentapeptide repeat-like"/>
    <property type="match status" value="1"/>
</dbReference>
<organism evidence="3">
    <name type="scientific">Candidatus Kentrum sp. FW</name>
    <dbReference type="NCBI Taxonomy" id="2126338"/>
    <lineage>
        <taxon>Bacteria</taxon>
        <taxon>Pseudomonadati</taxon>
        <taxon>Pseudomonadota</taxon>
        <taxon>Gammaproteobacteria</taxon>
        <taxon>Candidatus Kentrum</taxon>
    </lineage>
</organism>
<evidence type="ECO:0000313" key="3">
    <source>
        <dbReference type="EMBL" id="VFJ66258.1"/>
    </source>
</evidence>
<dbReference type="Gene3D" id="2.160.20.80">
    <property type="entry name" value="E3 ubiquitin-protein ligase SopA"/>
    <property type="match status" value="1"/>
</dbReference>
<evidence type="ECO:0000256" key="1">
    <source>
        <dbReference type="SAM" id="Coils"/>
    </source>
</evidence>
<gene>
    <name evidence="3" type="ORF">BECKFW1821C_GA0114237_100912</name>
</gene>
<dbReference type="PANTHER" id="PTHR14136">
    <property type="entry name" value="BTB_POZ DOMAIN-CONTAINING PROTEIN KCTD9"/>
    <property type="match status" value="1"/>
</dbReference>
<keyword evidence="2" id="KW-1133">Transmembrane helix</keyword>
<keyword evidence="2" id="KW-0472">Membrane</keyword>
<accession>A0A450TGA9</accession>